<evidence type="ECO:0000259" key="1">
    <source>
        <dbReference type="Pfam" id="PF00535"/>
    </source>
</evidence>
<comment type="caution">
    <text evidence="2">The sequence shown here is derived from an EMBL/GenBank/DDBJ whole genome shotgun (WGS) entry which is preliminary data.</text>
</comment>
<dbReference type="PANTHER" id="PTHR48090">
    <property type="entry name" value="UNDECAPRENYL-PHOSPHATE 4-DEOXY-4-FORMAMIDO-L-ARABINOSE TRANSFERASE-RELATED"/>
    <property type="match status" value="1"/>
</dbReference>
<accession>A0A7C3J5J7</accession>
<dbReference type="Gene3D" id="3.90.550.10">
    <property type="entry name" value="Spore Coat Polysaccharide Biosynthesis Protein SpsA, Chain A"/>
    <property type="match status" value="1"/>
</dbReference>
<dbReference type="CDD" id="cd04179">
    <property type="entry name" value="DPM_DPG-synthase_like"/>
    <property type="match status" value="1"/>
</dbReference>
<protein>
    <submittedName>
        <fullName evidence="2">Glycosyltransferase family 2 protein</fullName>
    </submittedName>
</protein>
<sequence length="226" mass="26281">MKLSVIIPVYNEKDYILKIIEKVKSVPLEKEIIVVDDMSKDGTREILKDLNDQNVIVKFHEKNIGKAGAIRTGQKFVTGDIVVIQDADLEYDPFDYIKLVRPIVEGKYVACYGNRFSKENLKKLTFLQFIGNMIMTLSTSFFLGQKINDMETCYKVVRSDYFKKIDIRSKGFGIDPEITIKLKRMGVKIKEIPINYYPRSYKEGKKIRLKDAMRTFYTILKIGFFN</sequence>
<dbReference type="GO" id="GO:0016740">
    <property type="term" value="F:transferase activity"/>
    <property type="evidence" value="ECO:0007669"/>
    <property type="project" value="UniProtKB-KW"/>
</dbReference>
<evidence type="ECO:0000313" key="2">
    <source>
        <dbReference type="EMBL" id="HFK23313.1"/>
    </source>
</evidence>
<name>A0A7C3J5J7_UNCW3</name>
<proteinExistence type="predicted"/>
<dbReference type="InterPro" id="IPR001173">
    <property type="entry name" value="Glyco_trans_2-like"/>
</dbReference>
<dbReference type="PANTHER" id="PTHR48090:SF7">
    <property type="entry name" value="RFBJ PROTEIN"/>
    <property type="match status" value="1"/>
</dbReference>
<keyword evidence="2" id="KW-0808">Transferase</keyword>
<dbReference type="AlphaFoldDB" id="A0A7C3J5J7"/>
<organism evidence="2">
    <name type="scientific">candidate division WOR-3 bacterium</name>
    <dbReference type="NCBI Taxonomy" id="2052148"/>
    <lineage>
        <taxon>Bacteria</taxon>
        <taxon>Bacteria division WOR-3</taxon>
    </lineage>
</organism>
<dbReference type="InterPro" id="IPR029044">
    <property type="entry name" value="Nucleotide-diphossugar_trans"/>
</dbReference>
<gene>
    <name evidence="2" type="ORF">ENS15_01460</name>
</gene>
<feature type="domain" description="Glycosyltransferase 2-like" evidence="1">
    <location>
        <begin position="4"/>
        <end position="165"/>
    </location>
</feature>
<dbReference type="EMBL" id="DSTT01000002">
    <property type="protein sequence ID" value="HFK23313.1"/>
    <property type="molecule type" value="Genomic_DNA"/>
</dbReference>
<dbReference type="SUPFAM" id="SSF53448">
    <property type="entry name" value="Nucleotide-diphospho-sugar transferases"/>
    <property type="match status" value="1"/>
</dbReference>
<dbReference type="Pfam" id="PF00535">
    <property type="entry name" value="Glycos_transf_2"/>
    <property type="match status" value="1"/>
</dbReference>
<dbReference type="InterPro" id="IPR050256">
    <property type="entry name" value="Glycosyltransferase_2"/>
</dbReference>
<reference evidence="2" key="1">
    <citation type="journal article" date="2020" name="mSystems">
        <title>Genome- and Community-Level Interaction Insights into Carbon Utilization and Element Cycling Functions of Hydrothermarchaeota in Hydrothermal Sediment.</title>
        <authorList>
            <person name="Zhou Z."/>
            <person name="Liu Y."/>
            <person name="Xu W."/>
            <person name="Pan J."/>
            <person name="Luo Z.H."/>
            <person name="Li M."/>
        </authorList>
    </citation>
    <scope>NUCLEOTIDE SEQUENCE [LARGE SCALE GENOMIC DNA]</scope>
    <source>
        <strain evidence="2">SpSt-464</strain>
    </source>
</reference>